<reference evidence="1" key="1">
    <citation type="journal article" date="2023" name="G3 (Bethesda)">
        <title>A reference genome for the long-term kleptoplast-retaining sea slug Elysia crispata morphotype clarki.</title>
        <authorList>
            <person name="Eastman K.E."/>
            <person name="Pendleton A.L."/>
            <person name="Shaikh M.A."/>
            <person name="Suttiyut T."/>
            <person name="Ogas R."/>
            <person name="Tomko P."/>
            <person name="Gavelis G."/>
            <person name="Widhalm J.R."/>
            <person name="Wisecaver J.H."/>
        </authorList>
    </citation>
    <scope>NUCLEOTIDE SEQUENCE</scope>
    <source>
        <strain evidence="1">ECLA1</strain>
    </source>
</reference>
<evidence type="ECO:0000313" key="2">
    <source>
        <dbReference type="Proteomes" id="UP001283361"/>
    </source>
</evidence>
<organism evidence="1 2">
    <name type="scientific">Elysia crispata</name>
    <name type="common">lettuce slug</name>
    <dbReference type="NCBI Taxonomy" id="231223"/>
    <lineage>
        <taxon>Eukaryota</taxon>
        <taxon>Metazoa</taxon>
        <taxon>Spiralia</taxon>
        <taxon>Lophotrochozoa</taxon>
        <taxon>Mollusca</taxon>
        <taxon>Gastropoda</taxon>
        <taxon>Heterobranchia</taxon>
        <taxon>Euthyneura</taxon>
        <taxon>Panpulmonata</taxon>
        <taxon>Sacoglossa</taxon>
        <taxon>Placobranchoidea</taxon>
        <taxon>Plakobranchidae</taxon>
        <taxon>Elysia</taxon>
    </lineage>
</organism>
<gene>
    <name evidence="1" type="ORF">RRG08_060981</name>
</gene>
<sequence length="179" mass="19500">MNIHISRLCCAKALSAEAVGLFRGARVCVYVTDFTNSAWNSISTHCLLSFSCEIVCGANQHKSPQLFGPRGTSEVRRLDYPSFSVKICRLNPCCTLYTVLLLTPQDLEGETQVCLAWLSPDGLSAENQGSRSPPLLPQTQRSCAVLVIVCSQLGPTDAVEYHASERRSVSFPSSSTDQI</sequence>
<dbReference type="AlphaFoldDB" id="A0AAE1E4V2"/>
<accession>A0AAE1E4V2</accession>
<proteinExistence type="predicted"/>
<protein>
    <submittedName>
        <fullName evidence="1">Uncharacterized protein</fullName>
    </submittedName>
</protein>
<dbReference type="Proteomes" id="UP001283361">
    <property type="component" value="Unassembled WGS sequence"/>
</dbReference>
<dbReference type="EMBL" id="JAWDGP010001129">
    <property type="protein sequence ID" value="KAK3794311.1"/>
    <property type="molecule type" value="Genomic_DNA"/>
</dbReference>
<comment type="caution">
    <text evidence="1">The sequence shown here is derived from an EMBL/GenBank/DDBJ whole genome shotgun (WGS) entry which is preliminary data.</text>
</comment>
<keyword evidence="2" id="KW-1185">Reference proteome</keyword>
<name>A0AAE1E4V2_9GAST</name>
<evidence type="ECO:0000313" key="1">
    <source>
        <dbReference type="EMBL" id="KAK3794311.1"/>
    </source>
</evidence>